<dbReference type="PANTHER" id="PTHR11564:SF5">
    <property type="entry name" value="SIGNAL RECOGNITION PARTICLE SUBUNIT SRP54"/>
    <property type="match status" value="1"/>
</dbReference>
<name>A0AAE3L0Q0_9GAMM</name>
<comment type="subunit">
    <text evidence="9">Part of the signal recognition particle protein translocation system, which is composed of SRP and FtsY. SRP is a ribonucleoprotein composed of Ffh and a 4.5S RNA molecule.</text>
</comment>
<dbReference type="SMART" id="SM00382">
    <property type="entry name" value="AAA"/>
    <property type="match status" value="1"/>
</dbReference>
<feature type="binding site" evidence="9">
    <location>
        <begin position="190"/>
        <end position="194"/>
    </location>
    <ligand>
        <name>GTP</name>
        <dbReference type="ChEBI" id="CHEBI:37565"/>
    </ligand>
</feature>
<keyword evidence="9" id="KW-0963">Cytoplasm</keyword>
<dbReference type="Gene3D" id="3.40.50.300">
    <property type="entry name" value="P-loop containing nucleotide triphosphate hydrolases"/>
    <property type="match status" value="1"/>
</dbReference>
<comment type="function">
    <text evidence="9">Involved in targeting and insertion of nascent membrane proteins into the cytoplasmic membrane. Binds to the hydrophobic signal sequence of the ribosome-nascent chain (RNC) as it emerges from the ribosomes. The SRP-RNC complex is then targeted to the cytoplasmic membrane where it interacts with the SRP receptor FtsY. Interaction with FtsY leads to the transfer of the RNC complex to the Sec translocase for insertion into the membrane, the hydrolysis of GTP by both Ffh and FtsY, and the dissociation of the SRP-FtsY complex into the individual components.</text>
</comment>
<keyword evidence="4 9" id="KW-0694">RNA-binding</keyword>
<feature type="binding site" evidence="9">
    <location>
        <begin position="248"/>
        <end position="251"/>
    </location>
    <ligand>
        <name>GTP</name>
        <dbReference type="ChEBI" id="CHEBI:37565"/>
    </ligand>
</feature>
<dbReference type="GO" id="GO:0008312">
    <property type="term" value="F:7S RNA binding"/>
    <property type="evidence" value="ECO:0007669"/>
    <property type="project" value="InterPro"/>
</dbReference>
<organism evidence="11 12">
    <name type="scientific">Methylohalomonas lacus</name>
    <dbReference type="NCBI Taxonomy" id="398773"/>
    <lineage>
        <taxon>Bacteria</taxon>
        <taxon>Pseudomonadati</taxon>
        <taxon>Pseudomonadota</taxon>
        <taxon>Gammaproteobacteria</taxon>
        <taxon>Methylohalomonadales</taxon>
        <taxon>Methylohalomonadaceae</taxon>
        <taxon>Methylohalomonas</taxon>
    </lineage>
</organism>
<dbReference type="EMBL" id="JANUCT010000002">
    <property type="protein sequence ID" value="MCS3902410.1"/>
    <property type="molecule type" value="Genomic_DNA"/>
</dbReference>
<dbReference type="SMART" id="SM00962">
    <property type="entry name" value="SRP54"/>
    <property type="match status" value="1"/>
</dbReference>
<evidence type="ECO:0000256" key="8">
    <source>
        <dbReference type="ARBA" id="ARBA00048027"/>
    </source>
</evidence>
<dbReference type="SUPFAM" id="SSF52540">
    <property type="entry name" value="P-loop containing nucleoside triphosphate hydrolases"/>
    <property type="match status" value="1"/>
</dbReference>
<keyword evidence="12" id="KW-1185">Reference proteome</keyword>
<evidence type="ECO:0000313" key="12">
    <source>
        <dbReference type="Proteomes" id="UP001204445"/>
    </source>
</evidence>
<keyword evidence="2 9" id="KW-0547">Nucleotide-binding</keyword>
<evidence type="ECO:0000256" key="9">
    <source>
        <dbReference type="HAMAP-Rule" id="MF_00306"/>
    </source>
</evidence>
<dbReference type="CDD" id="cd18539">
    <property type="entry name" value="SRP_G"/>
    <property type="match status" value="1"/>
</dbReference>
<evidence type="ECO:0000256" key="2">
    <source>
        <dbReference type="ARBA" id="ARBA00022741"/>
    </source>
</evidence>
<dbReference type="Pfam" id="PF02881">
    <property type="entry name" value="SRP54_N"/>
    <property type="match status" value="1"/>
</dbReference>
<comment type="catalytic activity">
    <reaction evidence="8 9">
        <text>GTP + H2O = GDP + phosphate + H(+)</text>
        <dbReference type="Rhea" id="RHEA:19669"/>
        <dbReference type="ChEBI" id="CHEBI:15377"/>
        <dbReference type="ChEBI" id="CHEBI:15378"/>
        <dbReference type="ChEBI" id="CHEBI:37565"/>
        <dbReference type="ChEBI" id="CHEBI:43474"/>
        <dbReference type="ChEBI" id="CHEBI:58189"/>
        <dbReference type="EC" id="3.6.5.4"/>
    </reaction>
</comment>
<dbReference type="Gene3D" id="1.10.260.30">
    <property type="entry name" value="Signal recognition particle, SRP54 subunit, M-domain"/>
    <property type="match status" value="1"/>
</dbReference>
<gene>
    <name evidence="9" type="primary">ffh</name>
    <name evidence="11" type="ORF">J2T55_000406</name>
</gene>
<reference evidence="11" key="1">
    <citation type="submission" date="2022-08" db="EMBL/GenBank/DDBJ databases">
        <title>Genomic Encyclopedia of Type Strains, Phase III (KMG-III): the genomes of soil and plant-associated and newly described type strains.</title>
        <authorList>
            <person name="Whitman W."/>
        </authorList>
    </citation>
    <scope>NUCLEOTIDE SEQUENCE</scope>
    <source>
        <strain evidence="11">HMT 1</strain>
    </source>
</reference>
<comment type="domain">
    <text evidence="9">Composed of three domains: the N-terminal N domain, which is responsible for interactions with the ribosome, the central G domain, which binds GTP, and the C-terminal M domain, which binds the RNA and the signal sequence of the RNC.</text>
</comment>
<dbReference type="Proteomes" id="UP001204445">
    <property type="component" value="Unassembled WGS sequence"/>
</dbReference>
<feature type="binding site" evidence="9">
    <location>
        <begin position="107"/>
        <end position="114"/>
    </location>
    <ligand>
        <name>GTP</name>
        <dbReference type="ChEBI" id="CHEBI:37565"/>
    </ligand>
</feature>
<dbReference type="InterPro" id="IPR027417">
    <property type="entry name" value="P-loop_NTPase"/>
</dbReference>
<dbReference type="PANTHER" id="PTHR11564">
    <property type="entry name" value="SIGNAL RECOGNITION PARTICLE 54K PROTEIN SRP54"/>
    <property type="match status" value="1"/>
</dbReference>
<dbReference type="GO" id="GO:0048500">
    <property type="term" value="C:signal recognition particle"/>
    <property type="evidence" value="ECO:0007669"/>
    <property type="project" value="UniProtKB-UniRule"/>
</dbReference>
<dbReference type="Gene3D" id="1.20.120.140">
    <property type="entry name" value="Signal recognition particle SRP54, nucleotide-binding domain"/>
    <property type="match status" value="1"/>
</dbReference>
<dbReference type="InterPro" id="IPR013822">
    <property type="entry name" value="Signal_recog_particl_SRP54_hlx"/>
</dbReference>
<keyword evidence="7 9" id="KW-0687">Ribonucleoprotein</keyword>
<evidence type="ECO:0000256" key="7">
    <source>
        <dbReference type="ARBA" id="ARBA00023274"/>
    </source>
</evidence>
<evidence type="ECO:0000256" key="4">
    <source>
        <dbReference type="ARBA" id="ARBA00022884"/>
    </source>
</evidence>
<dbReference type="Pfam" id="PF00448">
    <property type="entry name" value="SRP54"/>
    <property type="match status" value="1"/>
</dbReference>
<dbReference type="InterPro" id="IPR036891">
    <property type="entry name" value="Signal_recog_part_SRP54_M_sf"/>
</dbReference>
<keyword evidence="5 9" id="KW-0342">GTP-binding</keyword>
<dbReference type="AlphaFoldDB" id="A0AAE3L0Q0"/>
<evidence type="ECO:0000256" key="1">
    <source>
        <dbReference type="ARBA" id="ARBA00005450"/>
    </source>
</evidence>
<evidence type="ECO:0000256" key="3">
    <source>
        <dbReference type="ARBA" id="ARBA00022801"/>
    </source>
</evidence>
<proteinExistence type="inferred from homology"/>
<protein>
    <recommendedName>
        <fullName evidence="9">Signal recognition particle protein</fullName>
        <ecNumber evidence="9">3.6.5.4</ecNumber>
    </recommendedName>
    <alternativeName>
        <fullName evidence="9">Fifty-four homolog</fullName>
    </alternativeName>
</protein>
<comment type="subcellular location">
    <subcellularLocation>
        <location evidence="9">Cytoplasm</location>
    </subcellularLocation>
    <text evidence="9">The SRP-RNC complex is targeted to the cytoplasmic membrane.</text>
</comment>
<dbReference type="EC" id="3.6.5.4" evidence="9"/>
<comment type="caution">
    <text evidence="11">The sequence shown here is derived from an EMBL/GenBank/DDBJ whole genome shotgun (WGS) entry which is preliminary data.</text>
</comment>
<dbReference type="InterPro" id="IPR000897">
    <property type="entry name" value="SRP54_GTPase_dom"/>
</dbReference>
<dbReference type="InterPro" id="IPR004780">
    <property type="entry name" value="SRP"/>
</dbReference>
<dbReference type="InterPro" id="IPR003593">
    <property type="entry name" value="AAA+_ATPase"/>
</dbReference>
<dbReference type="Pfam" id="PF02978">
    <property type="entry name" value="SRP_SPB"/>
    <property type="match status" value="1"/>
</dbReference>
<dbReference type="SUPFAM" id="SSF47446">
    <property type="entry name" value="Signal peptide-binding domain"/>
    <property type="match status" value="1"/>
</dbReference>
<evidence type="ECO:0000256" key="5">
    <source>
        <dbReference type="ARBA" id="ARBA00023134"/>
    </source>
</evidence>
<accession>A0AAE3L0Q0</accession>
<dbReference type="PROSITE" id="PS00300">
    <property type="entry name" value="SRP54"/>
    <property type="match status" value="1"/>
</dbReference>
<dbReference type="InterPro" id="IPR042101">
    <property type="entry name" value="SRP54_N_sf"/>
</dbReference>
<feature type="domain" description="SRP54-type proteins GTP-binding" evidence="10">
    <location>
        <begin position="269"/>
        <end position="282"/>
    </location>
</feature>
<dbReference type="InterPro" id="IPR004125">
    <property type="entry name" value="Signal_recog_particle_SRP54_M"/>
</dbReference>
<dbReference type="InterPro" id="IPR022941">
    <property type="entry name" value="SRP54"/>
</dbReference>
<dbReference type="GO" id="GO:0005525">
    <property type="term" value="F:GTP binding"/>
    <property type="evidence" value="ECO:0007669"/>
    <property type="project" value="UniProtKB-UniRule"/>
</dbReference>
<keyword evidence="3 9" id="KW-0378">Hydrolase</keyword>
<dbReference type="GO" id="GO:0006614">
    <property type="term" value="P:SRP-dependent cotranslational protein targeting to membrane"/>
    <property type="evidence" value="ECO:0007669"/>
    <property type="project" value="InterPro"/>
</dbReference>
<sequence>MFDNLSERLGRTLKNLRGQGRLSEDNISEAMREVRMALLEADVALPVVKDFIEHVRERAIGQEVATSLTPGQVVIKIVHEELVRLMGESATPLSLNVAPPAVILLAGLQGAGKTTTAVKLARHIRDDLKRSVKVVSCDVYRPAAIDQLHAYADQAGIEYLPSDSSQKPLDIARDAVATVRRQGVETLIVDTAGRLHVDEDMMAEVQALNSDLSPAETLFVIDSMMGQDAVKSAEAFNNALPLSGVILTKVDGDARGGAALSVRHVTGKPIKFLGSGEKFDALEAFHPERVASRILGMGDVLSLIEEVERKTDQDKAKKMAAKIKKGGFDLDDFRDQINEMNRMGGMSSLLDKLPGTGQLPAGALNQVNDGMFNRLGTIIDSMTQKERRKPDIINGSRKKRIAAGSGTSVQEVNKLLKQFGQMQKTMKRMKRKGGLQKMLQGMGGGGGGGLPPGFKP</sequence>
<evidence type="ECO:0000256" key="6">
    <source>
        <dbReference type="ARBA" id="ARBA00023135"/>
    </source>
</evidence>
<evidence type="ECO:0000259" key="10">
    <source>
        <dbReference type="PROSITE" id="PS00300"/>
    </source>
</evidence>
<comment type="similarity">
    <text evidence="1 9">Belongs to the GTP-binding SRP family. SRP54 subfamily.</text>
</comment>
<dbReference type="RefSeq" id="WP_259053926.1">
    <property type="nucleotide sequence ID" value="NZ_JANUCT010000002.1"/>
</dbReference>
<dbReference type="GO" id="GO:0003924">
    <property type="term" value="F:GTPase activity"/>
    <property type="evidence" value="ECO:0007669"/>
    <property type="project" value="UniProtKB-UniRule"/>
</dbReference>
<dbReference type="HAMAP" id="MF_00306">
    <property type="entry name" value="SRP54"/>
    <property type="match status" value="1"/>
</dbReference>
<keyword evidence="6 9" id="KW-0733">Signal recognition particle</keyword>
<dbReference type="SMART" id="SM00963">
    <property type="entry name" value="SRP54_N"/>
    <property type="match status" value="1"/>
</dbReference>
<evidence type="ECO:0000313" key="11">
    <source>
        <dbReference type="EMBL" id="MCS3902410.1"/>
    </source>
</evidence>
<dbReference type="NCBIfam" id="TIGR00959">
    <property type="entry name" value="ffh"/>
    <property type="match status" value="1"/>
</dbReference>